<dbReference type="OrthoDB" id="351062at2157"/>
<dbReference type="EMBL" id="FNFC01000002">
    <property type="protein sequence ID" value="SDJ35877.1"/>
    <property type="molecule type" value="Genomic_DNA"/>
</dbReference>
<feature type="transmembrane region" description="Helical" evidence="1">
    <location>
        <begin position="40"/>
        <end position="60"/>
    </location>
</feature>
<keyword evidence="1" id="KW-0472">Membrane</keyword>
<gene>
    <name evidence="2" type="ORF">SAMN05216226_102295</name>
</gene>
<keyword evidence="1" id="KW-1133">Transmembrane helix</keyword>
<feature type="transmembrane region" description="Helical" evidence="1">
    <location>
        <begin position="9"/>
        <end position="28"/>
    </location>
</feature>
<dbReference type="Proteomes" id="UP000198856">
    <property type="component" value="Unassembled WGS sequence"/>
</dbReference>
<protein>
    <submittedName>
        <fullName evidence="2">Uncharacterized protein</fullName>
    </submittedName>
</protein>
<proteinExistence type="predicted"/>
<organism evidence="2 3">
    <name type="scientific">Halovenus aranensis</name>
    <dbReference type="NCBI Taxonomy" id="890420"/>
    <lineage>
        <taxon>Archaea</taxon>
        <taxon>Methanobacteriati</taxon>
        <taxon>Methanobacteriota</taxon>
        <taxon>Stenosarchaea group</taxon>
        <taxon>Halobacteria</taxon>
        <taxon>Halobacteriales</taxon>
        <taxon>Haloarculaceae</taxon>
        <taxon>Halovenus</taxon>
    </lineage>
</organism>
<name>A0A1G8T3A6_9EURY</name>
<evidence type="ECO:0000313" key="2">
    <source>
        <dbReference type="EMBL" id="SDJ35877.1"/>
    </source>
</evidence>
<keyword evidence="1" id="KW-0812">Transmembrane</keyword>
<reference evidence="2 3" key="1">
    <citation type="submission" date="2016-10" db="EMBL/GenBank/DDBJ databases">
        <authorList>
            <person name="de Groot N.N."/>
        </authorList>
    </citation>
    <scope>NUCLEOTIDE SEQUENCE [LARGE SCALE GENOMIC DNA]</scope>
    <source>
        <strain evidence="2 3">IBRC-M10015</strain>
    </source>
</reference>
<evidence type="ECO:0000313" key="3">
    <source>
        <dbReference type="Proteomes" id="UP000198856"/>
    </source>
</evidence>
<evidence type="ECO:0000256" key="1">
    <source>
        <dbReference type="SAM" id="Phobius"/>
    </source>
</evidence>
<dbReference type="AlphaFoldDB" id="A0A1G8T3A6"/>
<sequence length="65" mass="7118">MVSELQQSIAVWAVLLVPFVLLATHQQVTDELPLTFVAAYWFPAAVLTFIGVLPAPWSILEVLPG</sequence>
<keyword evidence="3" id="KW-1185">Reference proteome</keyword>
<dbReference type="STRING" id="890420.SAMN05216226_102295"/>
<accession>A0A1G8T3A6</accession>
<dbReference type="RefSeq" id="WP_092699384.1">
    <property type="nucleotide sequence ID" value="NZ_FNFC01000002.1"/>
</dbReference>